<keyword evidence="3" id="KW-0326">Glycosidase</keyword>
<evidence type="ECO:0000256" key="3">
    <source>
        <dbReference type="ARBA" id="ARBA00023295"/>
    </source>
</evidence>
<evidence type="ECO:0000256" key="2">
    <source>
        <dbReference type="ARBA" id="ARBA00022801"/>
    </source>
</evidence>
<dbReference type="PANTHER" id="PTHR42800:SF1">
    <property type="entry name" value="EXOINULINASE INUD (AFU_ORTHOLOGUE AFUA_5G00480)"/>
    <property type="match status" value="1"/>
</dbReference>
<dbReference type="GO" id="GO:0005737">
    <property type="term" value="C:cytoplasm"/>
    <property type="evidence" value="ECO:0007669"/>
    <property type="project" value="TreeGrafter"/>
</dbReference>
<accession>X1G0J1</accession>
<sequence>GKTWRKYEKNPVLGHIIGTNRDPKVIWHAPRKRWVMALYLDADNYALFSSPNLKQWTRLCDIQ</sequence>
<comment type="similarity">
    <text evidence="1">Belongs to the glycosyl hydrolase 32 family.</text>
</comment>
<gene>
    <name evidence="5" type="ORF">S01H4_66744</name>
</gene>
<dbReference type="SUPFAM" id="SSF75005">
    <property type="entry name" value="Arabinanase/levansucrase/invertase"/>
    <property type="match status" value="1"/>
</dbReference>
<comment type="caution">
    <text evidence="5">The sequence shown here is derived from an EMBL/GenBank/DDBJ whole genome shotgun (WGS) entry which is preliminary data.</text>
</comment>
<feature type="domain" description="Glycosyl hydrolase family 32 N-terminal" evidence="4">
    <location>
        <begin position="2"/>
        <end position="59"/>
    </location>
</feature>
<evidence type="ECO:0000259" key="4">
    <source>
        <dbReference type="Pfam" id="PF00251"/>
    </source>
</evidence>
<organism evidence="5">
    <name type="scientific">marine sediment metagenome</name>
    <dbReference type="NCBI Taxonomy" id="412755"/>
    <lineage>
        <taxon>unclassified sequences</taxon>
        <taxon>metagenomes</taxon>
        <taxon>ecological metagenomes</taxon>
    </lineage>
</organism>
<proteinExistence type="inferred from homology"/>
<dbReference type="InterPro" id="IPR023296">
    <property type="entry name" value="Glyco_hydro_beta-prop_sf"/>
</dbReference>
<dbReference type="AlphaFoldDB" id="X1G0J1"/>
<dbReference type="GO" id="GO:0005987">
    <property type="term" value="P:sucrose catabolic process"/>
    <property type="evidence" value="ECO:0007669"/>
    <property type="project" value="TreeGrafter"/>
</dbReference>
<dbReference type="GO" id="GO:0004575">
    <property type="term" value="F:sucrose alpha-glucosidase activity"/>
    <property type="evidence" value="ECO:0007669"/>
    <property type="project" value="TreeGrafter"/>
</dbReference>
<reference evidence="5" key="1">
    <citation type="journal article" date="2014" name="Front. Microbiol.">
        <title>High frequency of phylogenetically diverse reductive dehalogenase-homologous genes in deep subseafloor sedimentary metagenomes.</title>
        <authorList>
            <person name="Kawai M."/>
            <person name="Futagami T."/>
            <person name="Toyoda A."/>
            <person name="Takaki Y."/>
            <person name="Nishi S."/>
            <person name="Hori S."/>
            <person name="Arai W."/>
            <person name="Tsubouchi T."/>
            <person name="Morono Y."/>
            <person name="Uchiyama I."/>
            <person name="Ito T."/>
            <person name="Fujiyama A."/>
            <person name="Inagaki F."/>
            <person name="Takami H."/>
        </authorList>
    </citation>
    <scope>NUCLEOTIDE SEQUENCE</scope>
    <source>
        <strain evidence="5">Expedition CK06-06</strain>
    </source>
</reference>
<feature type="non-terminal residue" evidence="5">
    <location>
        <position position="63"/>
    </location>
</feature>
<keyword evidence="2" id="KW-0378">Hydrolase</keyword>
<name>X1G0J1_9ZZZZ</name>
<dbReference type="Gene3D" id="2.115.10.20">
    <property type="entry name" value="Glycosyl hydrolase domain, family 43"/>
    <property type="match status" value="1"/>
</dbReference>
<protein>
    <recommendedName>
        <fullName evidence="4">Glycosyl hydrolase family 32 N-terminal domain-containing protein</fullName>
    </recommendedName>
</protein>
<dbReference type="InterPro" id="IPR013148">
    <property type="entry name" value="Glyco_hydro_32_N"/>
</dbReference>
<evidence type="ECO:0000256" key="1">
    <source>
        <dbReference type="ARBA" id="ARBA00009902"/>
    </source>
</evidence>
<dbReference type="EMBL" id="BART01041509">
    <property type="protein sequence ID" value="GAH26518.1"/>
    <property type="molecule type" value="Genomic_DNA"/>
</dbReference>
<dbReference type="Pfam" id="PF00251">
    <property type="entry name" value="Glyco_hydro_32N"/>
    <property type="match status" value="1"/>
</dbReference>
<dbReference type="PANTHER" id="PTHR42800">
    <property type="entry name" value="EXOINULINASE INUD (AFU_ORTHOLOGUE AFUA_5G00480)"/>
    <property type="match status" value="1"/>
</dbReference>
<evidence type="ECO:0000313" key="5">
    <source>
        <dbReference type="EMBL" id="GAH26518.1"/>
    </source>
</evidence>
<feature type="non-terminal residue" evidence="5">
    <location>
        <position position="1"/>
    </location>
</feature>